<accession>A0ABW2TQD0</accession>
<reference evidence="3" key="1">
    <citation type="journal article" date="2019" name="Int. J. Syst. Evol. Microbiol.">
        <title>The Global Catalogue of Microorganisms (GCM) 10K type strain sequencing project: providing services to taxonomists for standard genome sequencing and annotation.</title>
        <authorList>
            <consortium name="The Broad Institute Genomics Platform"/>
            <consortium name="The Broad Institute Genome Sequencing Center for Infectious Disease"/>
            <person name="Wu L."/>
            <person name="Ma J."/>
        </authorList>
    </citation>
    <scope>NUCLEOTIDE SEQUENCE [LARGE SCALE GENOMIC DNA]</scope>
    <source>
        <strain evidence="3">JCM 17695</strain>
    </source>
</reference>
<evidence type="ECO:0000256" key="1">
    <source>
        <dbReference type="SAM" id="MobiDB-lite"/>
    </source>
</evidence>
<keyword evidence="3" id="KW-1185">Reference proteome</keyword>
<dbReference type="Proteomes" id="UP001596512">
    <property type="component" value="Unassembled WGS sequence"/>
</dbReference>
<evidence type="ECO:0000313" key="2">
    <source>
        <dbReference type="EMBL" id="MFC7615706.1"/>
    </source>
</evidence>
<evidence type="ECO:0000313" key="3">
    <source>
        <dbReference type="Proteomes" id="UP001596512"/>
    </source>
</evidence>
<comment type="caution">
    <text evidence="2">The sequence shown here is derived from an EMBL/GenBank/DDBJ whole genome shotgun (WGS) entry which is preliminary data.</text>
</comment>
<organism evidence="2 3">
    <name type="scientific">Actinokineospora soli</name>
    <dbReference type="NCBI Taxonomy" id="1048753"/>
    <lineage>
        <taxon>Bacteria</taxon>
        <taxon>Bacillati</taxon>
        <taxon>Actinomycetota</taxon>
        <taxon>Actinomycetes</taxon>
        <taxon>Pseudonocardiales</taxon>
        <taxon>Pseudonocardiaceae</taxon>
        <taxon>Actinokineospora</taxon>
    </lineage>
</organism>
<proteinExistence type="predicted"/>
<dbReference type="EMBL" id="JBHTEY010000004">
    <property type="protein sequence ID" value="MFC7615706.1"/>
    <property type="molecule type" value="Genomic_DNA"/>
</dbReference>
<name>A0ABW2TQD0_9PSEU</name>
<feature type="region of interest" description="Disordered" evidence="1">
    <location>
        <begin position="76"/>
        <end position="109"/>
    </location>
</feature>
<gene>
    <name evidence="2" type="ORF">ACFQV2_21610</name>
</gene>
<protein>
    <submittedName>
        <fullName evidence="2">Uncharacterized protein</fullName>
    </submittedName>
</protein>
<feature type="compositionally biased region" description="Low complexity" evidence="1">
    <location>
        <begin position="84"/>
        <end position="109"/>
    </location>
</feature>
<sequence>MVGEQVVVVDVEGGGEELDDPGQVLGGALPLERGVVAHQRQVPDQVGQRVPDQLPGRAGDHRVLLVGQVRQVVDGLPGRGEVGAGQAAASRSAAARASAAQASAPSRRA</sequence>